<dbReference type="Gene3D" id="3.30.160.60">
    <property type="entry name" value="Classic Zinc Finger"/>
    <property type="match status" value="1"/>
</dbReference>
<proteinExistence type="predicted"/>
<dbReference type="InterPro" id="IPR013087">
    <property type="entry name" value="Znf_C2H2_type"/>
</dbReference>
<reference evidence="2" key="2">
    <citation type="submission" date="2014-06" db="EMBL/GenBank/DDBJ databases">
        <authorList>
            <person name="Aslett M."/>
        </authorList>
    </citation>
    <scope>NUCLEOTIDE SEQUENCE</scope>
</reference>
<dbReference type="Proteomes" id="UP000492820">
    <property type="component" value="Unassembled WGS sequence"/>
</dbReference>
<sequence length="132" mass="15386">MASVHQEFIPACCPDCFTVESTVGRVLLHQRSSYHIVCPMCPQRFKSFELLMNHYTETHITQTTGSSEVRLYCTECFDDHPTWEALKDHIRSHHPYVWRELFKLRMTKMKSALRKLPLVVPFNELSSITSLG</sequence>
<dbReference type="WBParaSite" id="EgrG_001119200">
    <property type="protein sequence ID" value="EgrG_001119200"/>
    <property type="gene ID" value="EgrG_001119200"/>
</dbReference>
<evidence type="ECO:0000313" key="4">
    <source>
        <dbReference type="WBParaSite" id="EgrG_001119200"/>
    </source>
</evidence>
<accession>A0A068WS96</accession>
<dbReference type="EMBL" id="LK028581">
    <property type="protein sequence ID" value="CDS20516.1"/>
    <property type="molecule type" value="Genomic_DNA"/>
</dbReference>
<reference evidence="4" key="3">
    <citation type="submission" date="2020-10" db="UniProtKB">
        <authorList>
            <consortium name="WormBaseParasite"/>
        </authorList>
    </citation>
    <scope>IDENTIFICATION</scope>
</reference>
<dbReference type="SMART" id="SM00355">
    <property type="entry name" value="ZnF_C2H2"/>
    <property type="match status" value="3"/>
</dbReference>
<reference evidence="2 3" key="1">
    <citation type="journal article" date="2013" name="Nature">
        <title>The genomes of four tapeworm species reveal adaptations to parasitism.</title>
        <authorList>
            <person name="Tsai I.J."/>
            <person name="Zarowiecki M."/>
            <person name="Holroyd N."/>
            <person name="Garciarrubio A."/>
            <person name="Sanchez-Flores A."/>
            <person name="Brooks K.L."/>
            <person name="Tracey A."/>
            <person name="Bobes R.J."/>
            <person name="Fragoso G."/>
            <person name="Sciutto E."/>
            <person name="Aslett M."/>
            <person name="Beasley H."/>
            <person name="Bennett H.M."/>
            <person name="Cai J."/>
            <person name="Camicia F."/>
            <person name="Clark R."/>
            <person name="Cucher M."/>
            <person name="De Silva N."/>
            <person name="Day T.A."/>
            <person name="Deplazes P."/>
            <person name="Estrada K."/>
            <person name="Fernandez C."/>
            <person name="Holland P.W."/>
            <person name="Hou J."/>
            <person name="Hu S."/>
            <person name="Huckvale T."/>
            <person name="Hung S.S."/>
            <person name="Kamenetzky L."/>
            <person name="Keane J.A."/>
            <person name="Kiss F."/>
            <person name="Koziol U."/>
            <person name="Lambert O."/>
            <person name="Liu K."/>
            <person name="Luo X."/>
            <person name="Luo Y."/>
            <person name="Macchiaroli N."/>
            <person name="Nichol S."/>
            <person name="Paps J."/>
            <person name="Parkinson J."/>
            <person name="Pouchkina-Stantcheva N."/>
            <person name="Riddiford N."/>
            <person name="Rosenzvit M."/>
            <person name="Salinas G."/>
            <person name="Wasmuth J.D."/>
            <person name="Zamanian M."/>
            <person name="Zheng Y."/>
            <person name="Cai X."/>
            <person name="Soberon X."/>
            <person name="Olson P.D."/>
            <person name="Laclette J.P."/>
            <person name="Brehm K."/>
            <person name="Berriman M."/>
            <person name="Garciarrubio A."/>
            <person name="Bobes R.J."/>
            <person name="Fragoso G."/>
            <person name="Sanchez-Flores A."/>
            <person name="Estrada K."/>
            <person name="Cevallos M.A."/>
            <person name="Morett E."/>
            <person name="Gonzalez V."/>
            <person name="Portillo T."/>
            <person name="Ochoa-Leyva A."/>
            <person name="Jose M.V."/>
            <person name="Sciutto E."/>
            <person name="Landa A."/>
            <person name="Jimenez L."/>
            <person name="Valdes V."/>
            <person name="Carrero J.C."/>
            <person name="Larralde C."/>
            <person name="Morales-Montor J."/>
            <person name="Limon-Lason J."/>
            <person name="Soberon X."/>
            <person name="Laclette J.P."/>
        </authorList>
    </citation>
    <scope>NUCLEOTIDE SEQUENCE [LARGE SCALE GENOMIC DNA]</scope>
</reference>
<name>A0A068WS96_ECHGR</name>
<organism evidence="2">
    <name type="scientific">Echinococcus granulosus</name>
    <name type="common">Hydatid tapeworm</name>
    <dbReference type="NCBI Taxonomy" id="6210"/>
    <lineage>
        <taxon>Eukaryota</taxon>
        <taxon>Metazoa</taxon>
        <taxon>Spiralia</taxon>
        <taxon>Lophotrochozoa</taxon>
        <taxon>Platyhelminthes</taxon>
        <taxon>Cestoda</taxon>
        <taxon>Eucestoda</taxon>
        <taxon>Cyclophyllidea</taxon>
        <taxon>Taeniidae</taxon>
        <taxon>Echinococcus</taxon>
        <taxon>Echinococcus granulosus group</taxon>
    </lineage>
</organism>
<evidence type="ECO:0000313" key="3">
    <source>
        <dbReference type="Proteomes" id="UP000492820"/>
    </source>
</evidence>
<gene>
    <name evidence="2" type="ORF">EgrG_001119200</name>
</gene>
<dbReference type="AlphaFoldDB" id="A0A068WS96"/>
<feature type="domain" description="C2H2-type" evidence="1">
    <location>
        <begin position="38"/>
        <end position="59"/>
    </location>
</feature>
<protein>
    <submittedName>
        <fullName evidence="2 4">Zinc finger C2H2</fullName>
    </submittedName>
</protein>
<dbReference type="PROSITE" id="PS00028">
    <property type="entry name" value="ZINC_FINGER_C2H2_1"/>
    <property type="match status" value="1"/>
</dbReference>
<evidence type="ECO:0000259" key="1">
    <source>
        <dbReference type="PROSITE" id="PS00028"/>
    </source>
</evidence>
<evidence type="ECO:0000313" key="2">
    <source>
        <dbReference type="EMBL" id="CDS20516.1"/>
    </source>
</evidence>